<evidence type="ECO:0000313" key="2">
    <source>
        <dbReference type="Proteomes" id="UP000006530"/>
    </source>
</evidence>
<dbReference type="Proteomes" id="UP000006530">
    <property type="component" value="Segment"/>
</dbReference>
<proteinExistence type="predicted"/>
<sequence>MASARGVQNFMQAIGKSGGISASNLYQFSFAKKPKLAKFFEDNLGQDFLKLTDNGDELNLQLLCNEIQLPGVTYSAFDVKSVHKGITQKMATAKVYNELDLSFFMDGTSLPLKFFRAWQDFTQNGSAGNPEFFYDDQPYKRAFASNYYEDYACDMFISKLEKFKGSAEETRDENGNVKKEDYFNPWNARLVHAYPYTVASIPYSAGAAQLVKVTVGFYYEYSHLMHSM</sequence>
<organism evidence="1 2">
    <name type="scientific">Prochlorococcus phage P-HM1</name>
    <dbReference type="NCBI Taxonomy" id="445700"/>
    <lineage>
        <taxon>Viruses</taxon>
        <taxon>Duplodnaviria</taxon>
        <taxon>Heunggongvirae</taxon>
        <taxon>Uroviricota</taxon>
        <taxon>Caudoviricetes</taxon>
        <taxon>Eurybiavirus</taxon>
        <taxon>Eurybiavirus PHM2</taxon>
    </lineage>
</organism>
<keyword evidence="2" id="KW-1185">Reference proteome</keyword>
<name>E3SMJ7_9CAUD</name>
<accession>E3SMJ7</accession>
<protein>
    <submittedName>
        <fullName evidence="1">Uncharacterized protein</fullName>
    </submittedName>
</protein>
<evidence type="ECO:0000313" key="1">
    <source>
        <dbReference type="EMBL" id="ADO98640.1"/>
    </source>
</evidence>
<gene>
    <name evidence="1" type="ORF">PHM1_016</name>
</gene>
<dbReference type="RefSeq" id="YP_004322441.1">
    <property type="nucleotide sequence ID" value="NC_015280.1"/>
</dbReference>
<dbReference type="GeneID" id="10326929"/>
<reference evidence="1 2" key="1">
    <citation type="journal article" date="2010" name="Environ. Microbiol.">
        <title>Genomic analysis of oceanic cyanobacterial myoviruses compared with T4-like myoviruses from diverse hosts and environments.</title>
        <authorList>
            <person name="Sullivan M.B."/>
            <person name="Huang K.H."/>
            <person name="Ignacio-Espinoza J.C."/>
            <person name="Berlin A.M."/>
            <person name="Kelly L."/>
            <person name="Weigele P.R."/>
            <person name="DeFrancesco A.S."/>
            <person name="Kern S.E."/>
            <person name="Thompson L.R."/>
            <person name="Young S."/>
            <person name="Yandava C."/>
            <person name="Fu R."/>
            <person name="Krastins B."/>
            <person name="Chase M."/>
            <person name="Sarracino D."/>
            <person name="Osburne M.S."/>
            <person name="Henn M.R."/>
            <person name="Chisholm S.W."/>
        </authorList>
    </citation>
    <scope>NUCLEOTIDE SEQUENCE [LARGE SCALE GENOMIC DNA]</scope>
    <source>
        <strain evidence="1">M4-247</strain>
    </source>
</reference>
<dbReference type="OrthoDB" id="14319at10239"/>
<dbReference type="InterPro" id="IPR057120">
    <property type="entry name" value="Phage_TTP_2"/>
</dbReference>
<dbReference type="Pfam" id="PF23849">
    <property type="entry name" value="Phage_TTP_2"/>
    <property type="match status" value="1"/>
</dbReference>
<dbReference type="KEGG" id="vg:10326929"/>
<dbReference type="EMBL" id="GU071101">
    <property type="protein sequence ID" value="ADO98640.1"/>
    <property type="molecule type" value="Genomic_DNA"/>
</dbReference>